<evidence type="ECO:0000313" key="3">
    <source>
        <dbReference type="Proteomes" id="UP000282386"/>
    </source>
</evidence>
<dbReference type="EMBL" id="LR134479">
    <property type="protein sequence ID" value="VEI23325.1"/>
    <property type="molecule type" value="Genomic_DNA"/>
</dbReference>
<protein>
    <submittedName>
        <fullName evidence="2">Uncharacterized protein</fullName>
    </submittedName>
</protein>
<sequence>MIGWCRLWAALLACIPMVILLHILNMMQNHQSISSKKMVNQDLTGERIVS</sequence>
<keyword evidence="1" id="KW-0812">Transmembrane</keyword>
<gene>
    <name evidence="2" type="ORF">NCTC10207_01432</name>
</gene>
<feature type="transmembrane region" description="Helical" evidence="1">
    <location>
        <begin position="6"/>
        <end position="27"/>
    </location>
</feature>
<reference evidence="2 3" key="1">
    <citation type="submission" date="2018-12" db="EMBL/GenBank/DDBJ databases">
        <authorList>
            <consortium name="Pathogen Informatics"/>
        </authorList>
    </citation>
    <scope>NUCLEOTIDE SEQUENCE [LARGE SCALE GENOMIC DNA]</scope>
    <source>
        <strain evidence="2 3">NCTC10207</strain>
    </source>
</reference>
<organism evidence="2 3">
    <name type="scientific">Rothia aeria</name>
    <dbReference type="NCBI Taxonomy" id="172042"/>
    <lineage>
        <taxon>Bacteria</taxon>
        <taxon>Bacillati</taxon>
        <taxon>Actinomycetota</taxon>
        <taxon>Actinomycetes</taxon>
        <taxon>Micrococcales</taxon>
        <taxon>Micrococcaceae</taxon>
        <taxon>Rothia</taxon>
    </lineage>
</organism>
<dbReference type="AlphaFoldDB" id="A0A7Z9A4I3"/>
<proteinExistence type="predicted"/>
<keyword evidence="1" id="KW-1133">Transmembrane helix</keyword>
<evidence type="ECO:0000313" key="2">
    <source>
        <dbReference type="EMBL" id="VEI23325.1"/>
    </source>
</evidence>
<dbReference type="Proteomes" id="UP000282386">
    <property type="component" value="Chromosome"/>
</dbReference>
<evidence type="ECO:0000256" key="1">
    <source>
        <dbReference type="SAM" id="Phobius"/>
    </source>
</evidence>
<keyword evidence="1" id="KW-0472">Membrane</keyword>
<name>A0A7Z9A4I3_9MICC</name>
<accession>A0A7Z9A4I3</accession>